<proteinExistence type="predicted"/>
<dbReference type="Proteomes" id="UP001217089">
    <property type="component" value="Unassembled WGS sequence"/>
</dbReference>
<dbReference type="EMBL" id="JARBDR010000018">
    <property type="protein sequence ID" value="KAJ8321835.1"/>
    <property type="molecule type" value="Genomic_DNA"/>
</dbReference>
<dbReference type="PANTHER" id="PTHR11388:SF76">
    <property type="entry name" value="SOLUTE CARRIER ORGANIC ANION TRANSPORTER FAMILY MEMBER"/>
    <property type="match status" value="1"/>
</dbReference>
<evidence type="ECO:0000256" key="2">
    <source>
        <dbReference type="SAM" id="Phobius"/>
    </source>
</evidence>
<dbReference type="PANTHER" id="PTHR11388">
    <property type="entry name" value="ORGANIC ANION TRANSPORTER"/>
    <property type="match status" value="1"/>
</dbReference>
<reference evidence="3 4" key="1">
    <citation type="submission" date="2022-12" db="EMBL/GenBank/DDBJ databases">
        <title>Chromosome-level genome of Tegillarca granosa.</title>
        <authorList>
            <person name="Kim J."/>
        </authorList>
    </citation>
    <scope>NUCLEOTIDE SEQUENCE [LARGE SCALE GENOMIC DNA]</scope>
    <source>
        <strain evidence="3">Teg-2019</strain>
        <tissue evidence="3">Adductor muscle</tissue>
    </source>
</reference>
<sequence>MVLLYGLITRSEVDFSIQDPRWIGAWWLGFIVFSIGTIVTALPMICFPRRLKNKTDPVETTIKKQNKSVYYSRKERVKERLLSYWRVLTTPIYVSLIFINCILGFPWIGYWSFISKYITTQFGTPLWKGNMILGHLCLR</sequence>
<evidence type="ECO:0000313" key="3">
    <source>
        <dbReference type="EMBL" id="KAJ8321835.1"/>
    </source>
</evidence>
<evidence type="ECO:0000256" key="1">
    <source>
        <dbReference type="ARBA" id="ARBA00023157"/>
    </source>
</evidence>
<organism evidence="3 4">
    <name type="scientific">Tegillarca granosa</name>
    <name type="common">Malaysian cockle</name>
    <name type="synonym">Anadara granosa</name>
    <dbReference type="NCBI Taxonomy" id="220873"/>
    <lineage>
        <taxon>Eukaryota</taxon>
        <taxon>Metazoa</taxon>
        <taxon>Spiralia</taxon>
        <taxon>Lophotrochozoa</taxon>
        <taxon>Mollusca</taxon>
        <taxon>Bivalvia</taxon>
        <taxon>Autobranchia</taxon>
        <taxon>Pteriomorphia</taxon>
        <taxon>Arcoida</taxon>
        <taxon>Arcoidea</taxon>
        <taxon>Arcidae</taxon>
        <taxon>Tegillarca</taxon>
    </lineage>
</organism>
<keyword evidence="2" id="KW-0472">Membrane</keyword>
<keyword evidence="2" id="KW-0812">Transmembrane</keyword>
<evidence type="ECO:0000313" key="4">
    <source>
        <dbReference type="Proteomes" id="UP001217089"/>
    </source>
</evidence>
<protein>
    <submittedName>
        <fullName evidence="3">Uncharacterized protein</fullName>
    </submittedName>
</protein>
<name>A0ABQ9FZX7_TEGGR</name>
<feature type="transmembrane region" description="Helical" evidence="2">
    <location>
        <begin position="83"/>
        <end position="108"/>
    </location>
</feature>
<keyword evidence="4" id="KW-1185">Reference proteome</keyword>
<dbReference type="SUPFAM" id="SSF103473">
    <property type="entry name" value="MFS general substrate transporter"/>
    <property type="match status" value="1"/>
</dbReference>
<dbReference type="Gene3D" id="1.20.1250.20">
    <property type="entry name" value="MFS general substrate transporter like domains"/>
    <property type="match status" value="1"/>
</dbReference>
<keyword evidence="1" id="KW-1015">Disulfide bond</keyword>
<dbReference type="InterPro" id="IPR036259">
    <property type="entry name" value="MFS_trans_sf"/>
</dbReference>
<dbReference type="InterPro" id="IPR004156">
    <property type="entry name" value="OATP"/>
</dbReference>
<feature type="transmembrane region" description="Helical" evidence="2">
    <location>
        <begin position="25"/>
        <end position="47"/>
    </location>
</feature>
<gene>
    <name evidence="3" type="ORF">KUTeg_000306</name>
</gene>
<dbReference type="Pfam" id="PF03137">
    <property type="entry name" value="OATP"/>
    <property type="match status" value="1"/>
</dbReference>
<accession>A0ABQ9FZX7</accession>
<keyword evidence="2" id="KW-1133">Transmembrane helix</keyword>
<comment type="caution">
    <text evidence="3">The sequence shown here is derived from an EMBL/GenBank/DDBJ whole genome shotgun (WGS) entry which is preliminary data.</text>
</comment>